<feature type="region of interest" description="Disordered" evidence="1">
    <location>
        <begin position="137"/>
        <end position="168"/>
    </location>
</feature>
<gene>
    <name evidence="4" type="ORF">GCM10007888_14200</name>
    <name evidence="3" type="ORF">MOX02_35000</name>
</gene>
<name>A0A512J6E8_9HYPH</name>
<reference evidence="6" key="2">
    <citation type="journal article" date="2019" name="Int. J. Syst. Evol. Microbiol.">
        <title>The Global Catalogue of Microorganisms (GCM) 10K type strain sequencing project: providing services to taxonomists for standard genome sequencing and annotation.</title>
        <authorList>
            <consortium name="The Broad Institute Genomics Platform"/>
            <consortium name="The Broad Institute Genome Sequencing Center for Infectious Disease"/>
            <person name="Wu L."/>
            <person name="Ma J."/>
        </authorList>
    </citation>
    <scope>NUCLEOTIDE SEQUENCE [LARGE SCALE GENOMIC DNA]</scope>
    <source>
        <strain evidence="6">NBRC 107715</strain>
    </source>
</reference>
<evidence type="ECO:0000256" key="2">
    <source>
        <dbReference type="SAM" id="Phobius"/>
    </source>
</evidence>
<organism evidence="3 5">
    <name type="scientific">Methylobacterium oxalidis</name>
    <dbReference type="NCBI Taxonomy" id="944322"/>
    <lineage>
        <taxon>Bacteria</taxon>
        <taxon>Pseudomonadati</taxon>
        <taxon>Pseudomonadota</taxon>
        <taxon>Alphaproteobacteria</taxon>
        <taxon>Hyphomicrobiales</taxon>
        <taxon>Methylobacteriaceae</taxon>
        <taxon>Methylobacterium</taxon>
    </lineage>
</organism>
<keyword evidence="6" id="KW-1185">Reference proteome</keyword>
<dbReference type="Proteomes" id="UP001156856">
    <property type="component" value="Unassembled WGS sequence"/>
</dbReference>
<sequence length="168" mass="16769">MGRAVAGMNLARSVRNAARRASPWRRGRFAPGPLRVVRRRGGSSAAAGALLGGLVAVAVLAAFSLPLVFTRGPAARAPLPAEAAASVAAEPVRPGNARVEAAALGTSATPAPASEAPARAGSRLELPVLEEAAAEIDLEPAAAAPAPPPRAFPLPPRRPPASAARAAP</sequence>
<feature type="region of interest" description="Disordered" evidence="1">
    <location>
        <begin position="100"/>
        <end position="124"/>
    </location>
</feature>
<proteinExistence type="predicted"/>
<reference evidence="4" key="4">
    <citation type="submission" date="2023-01" db="EMBL/GenBank/DDBJ databases">
        <title>Draft genome sequence of Methylobacterium oxalidis strain NBRC 107715.</title>
        <authorList>
            <person name="Sun Q."/>
            <person name="Mori K."/>
        </authorList>
    </citation>
    <scope>NUCLEOTIDE SEQUENCE</scope>
    <source>
        <strain evidence="4">NBRC 107715</strain>
    </source>
</reference>
<feature type="compositionally biased region" description="Pro residues" evidence="1">
    <location>
        <begin position="145"/>
        <end position="159"/>
    </location>
</feature>
<feature type="transmembrane region" description="Helical" evidence="2">
    <location>
        <begin position="45"/>
        <end position="69"/>
    </location>
</feature>
<dbReference type="AlphaFoldDB" id="A0A512J6E8"/>
<evidence type="ECO:0000256" key="1">
    <source>
        <dbReference type="SAM" id="MobiDB-lite"/>
    </source>
</evidence>
<feature type="compositionally biased region" description="Low complexity" evidence="1">
    <location>
        <begin position="105"/>
        <end position="123"/>
    </location>
</feature>
<comment type="caution">
    <text evidence="3">The sequence shown here is derived from an EMBL/GenBank/DDBJ whole genome shotgun (WGS) entry which is preliminary data.</text>
</comment>
<evidence type="ECO:0000313" key="5">
    <source>
        <dbReference type="Proteomes" id="UP000321960"/>
    </source>
</evidence>
<evidence type="ECO:0000313" key="4">
    <source>
        <dbReference type="EMBL" id="GLS63039.1"/>
    </source>
</evidence>
<reference evidence="4" key="1">
    <citation type="journal article" date="2014" name="Int. J. Syst. Evol. Microbiol.">
        <title>Complete genome of a new Firmicutes species belonging to the dominant human colonic microbiota ('Ruminococcus bicirculans') reveals two chromosomes and a selective capacity to utilize plant glucans.</title>
        <authorList>
            <consortium name="NISC Comparative Sequencing Program"/>
            <person name="Wegmann U."/>
            <person name="Louis P."/>
            <person name="Goesmann A."/>
            <person name="Henrissat B."/>
            <person name="Duncan S.H."/>
            <person name="Flint H.J."/>
        </authorList>
    </citation>
    <scope>NUCLEOTIDE SEQUENCE</scope>
    <source>
        <strain evidence="4">NBRC 107715</strain>
    </source>
</reference>
<protein>
    <submittedName>
        <fullName evidence="3">Uncharacterized protein</fullName>
    </submittedName>
</protein>
<dbReference type="Proteomes" id="UP000321960">
    <property type="component" value="Unassembled WGS sequence"/>
</dbReference>
<dbReference type="EMBL" id="BSPK01000018">
    <property type="protein sequence ID" value="GLS63039.1"/>
    <property type="molecule type" value="Genomic_DNA"/>
</dbReference>
<keyword evidence="2" id="KW-0472">Membrane</keyword>
<accession>A0A512J6E8</accession>
<keyword evidence="2" id="KW-0812">Transmembrane</keyword>
<keyword evidence="2" id="KW-1133">Transmembrane helix</keyword>
<reference evidence="3 5" key="3">
    <citation type="submission" date="2019-07" db="EMBL/GenBank/DDBJ databases">
        <title>Whole genome shotgun sequence of Methylobacterium oxalidis NBRC 107715.</title>
        <authorList>
            <person name="Hosoyama A."/>
            <person name="Uohara A."/>
            <person name="Ohji S."/>
            <person name="Ichikawa N."/>
        </authorList>
    </citation>
    <scope>NUCLEOTIDE SEQUENCE [LARGE SCALE GENOMIC DNA]</scope>
    <source>
        <strain evidence="3 5">NBRC 107715</strain>
    </source>
</reference>
<evidence type="ECO:0000313" key="3">
    <source>
        <dbReference type="EMBL" id="GEP05462.1"/>
    </source>
</evidence>
<evidence type="ECO:0000313" key="6">
    <source>
        <dbReference type="Proteomes" id="UP001156856"/>
    </source>
</evidence>
<dbReference type="RefSeq" id="WP_147027023.1">
    <property type="nucleotide sequence ID" value="NZ_BJZU01000069.1"/>
</dbReference>
<dbReference type="EMBL" id="BJZU01000069">
    <property type="protein sequence ID" value="GEP05462.1"/>
    <property type="molecule type" value="Genomic_DNA"/>
</dbReference>